<dbReference type="AlphaFoldDB" id="A0A2J6S8B8"/>
<dbReference type="Proteomes" id="UP000235786">
    <property type="component" value="Unassembled WGS sequence"/>
</dbReference>
<dbReference type="Pfam" id="PF17111">
    <property type="entry name" value="PigL_N"/>
    <property type="match status" value="1"/>
</dbReference>
<dbReference type="InterPro" id="IPR031348">
    <property type="entry name" value="PigL_N"/>
</dbReference>
<organism evidence="3 4">
    <name type="scientific">Hyaloscypha variabilis (strain UAMH 11265 / GT02V1 / F)</name>
    <name type="common">Meliniomyces variabilis</name>
    <dbReference type="NCBI Taxonomy" id="1149755"/>
    <lineage>
        <taxon>Eukaryota</taxon>
        <taxon>Fungi</taxon>
        <taxon>Dikarya</taxon>
        <taxon>Ascomycota</taxon>
        <taxon>Pezizomycotina</taxon>
        <taxon>Leotiomycetes</taxon>
        <taxon>Helotiales</taxon>
        <taxon>Hyaloscyphaceae</taxon>
        <taxon>Hyaloscypha</taxon>
        <taxon>Hyaloscypha variabilis</taxon>
    </lineage>
</organism>
<protein>
    <recommendedName>
        <fullName evidence="2">Azaphilone pigments biosynthesis cluster protein L N-terminal domain-containing protein</fullName>
    </recommendedName>
</protein>
<keyword evidence="4" id="KW-1185">Reference proteome</keyword>
<reference evidence="3 4" key="1">
    <citation type="submission" date="2016-04" db="EMBL/GenBank/DDBJ databases">
        <title>A degradative enzymes factory behind the ericoid mycorrhizal symbiosis.</title>
        <authorList>
            <consortium name="DOE Joint Genome Institute"/>
            <person name="Martino E."/>
            <person name="Morin E."/>
            <person name="Grelet G."/>
            <person name="Kuo A."/>
            <person name="Kohler A."/>
            <person name="Daghino S."/>
            <person name="Barry K."/>
            <person name="Choi C."/>
            <person name="Cichocki N."/>
            <person name="Clum A."/>
            <person name="Copeland A."/>
            <person name="Hainaut M."/>
            <person name="Haridas S."/>
            <person name="Labutti K."/>
            <person name="Lindquist E."/>
            <person name="Lipzen A."/>
            <person name="Khouja H.-R."/>
            <person name="Murat C."/>
            <person name="Ohm R."/>
            <person name="Olson A."/>
            <person name="Spatafora J."/>
            <person name="Veneault-Fourrey C."/>
            <person name="Henrissat B."/>
            <person name="Grigoriev I."/>
            <person name="Martin F."/>
            <person name="Perotto S."/>
        </authorList>
    </citation>
    <scope>NUCLEOTIDE SEQUENCE [LARGE SCALE GENOMIC DNA]</scope>
    <source>
        <strain evidence="3 4">F</strain>
    </source>
</reference>
<feature type="region of interest" description="Disordered" evidence="1">
    <location>
        <begin position="217"/>
        <end position="300"/>
    </location>
</feature>
<evidence type="ECO:0000256" key="1">
    <source>
        <dbReference type="SAM" id="MobiDB-lite"/>
    </source>
</evidence>
<dbReference type="EMBL" id="KZ613938">
    <property type="protein sequence ID" value="PMD47012.1"/>
    <property type="molecule type" value="Genomic_DNA"/>
</dbReference>
<feature type="domain" description="Azaphilone pigments biosynthesis cluster protein L N-terminal" evidence="2">
    <location>
        <begin position="1"/>
        <end position="177"/>
    </location>
</feature>
<feature type="compositionally biased region" description="Basic and acidic residues" evidence="1">
    <location>
        <begin position="217"/>
        <end position="226"/>
    </location>
</feature>
<feature type="compositionally biased region" description="Polar residues" evidence="1">
    <location>
        <begin position="253"/>
        <end position="282"/>
    </location>
</feature>
<sequence>MDPLSITTGCLSLLGSIGQTSLAITSFVRSCEARGDLAEVVRELSELKMVLELLQGDQDVENDRIIPESLKRQILGILVKCNEVLVKIDAVLEKHRGRVGDIRWVATGKNDVANLCQSLEAYRGALSLVLETITLALTRQVKADTNAIRADAFDIKQEIAKIREDIERLRSFSNQAEQLEIDAGSKLPNPMLQRYLESLTTYAETVCEDIEYQNDQEIDRKERETQDATTLSAGFRDLDLWQPEPSPPARYSPQRNNTRGSTSQMAPQLESNPTFTAASTSLDIEEKKPPGSLLSGQQPQ</sequence>
<evidence type="ECO:0000313" key="4">
    <source>
        <dbReference type="Proteomes" id="UP000235786"/>
    </source>
</evidence>
<name>A0A2J6S8B8_HYAVF</name>
<gene>
    <name evidence="3" type="ORF">L207DRAFT_575816</name>
</gene>
<evidence type="ECO:0000313" key="3">
    <source>
        <dbReference type="EMBL" id="PMD47012.1"/>
    </source>
</evidence>
<evidence type="ECO:0000259" key="2">
    <source>
        <dbReference type="Pfam" id="PF17111"/>
    </source>
</evidence>
<dbReference type="STRING" id="1149755.A0A2J6S8B8"/>
<dbReference type="OrthoDB" id="524326at2759"/>
<proteinExistence type="predicted"/>
<accession>A0A2J6S8B8</accession>